<accession>A0A1B0GC65</accession>
<dbReference type="EnsemblMetazoa" id="GMOY010895-RA">
    <property type="protein sequence ID" value="GMOY010895-PA"/>
    <property type="gene ID" value="GMOY010895"/>
</dbReference>
<organism evidence="1 2">
    <name type="scientific">Glossina morsitans morsitans</name>
    <name type="common">Savannah tsetse fly</name>
    <dbReference type="NCBI Taxonomy" id="37546"/>
    <lineage>
        <taxon>Eukaryota</taxon>
        <taxon>Metazoa</taxon>
        <taxon>Ecdysozoa</taxon>
        <taxon>Arthropoda</taxon>
        <taxon>Hexapoda</taxon>
        <taxon>Insecta</taxon>
        <taxon>Pterygota</taxon>
        <taxon>Neoptera</taxon>
        <taxon>Endopterygota</taxon>
        <taxon>Diptera</taxon>
        <taxon>Brachycera</taxon>
        <taxon>Muscomorpha</taxon>
        <taxon>Hippoboscoidea</taxon>
        <taxon>Glossinidae</taxon>
        <taxon>Glossina</taxon>
    </lineage>
</organism>
<keyword evidence="2" id="KW-1185">Reference proteome</keyword>
<dbReference type="VEuPathDB" id="VectorBase:GMOY010895"/>
<evidence type="ECO:0000313" key="2">
    <source>
        <dbReference type="Proteomes" id="UP000092444"/>
    </source>
</evidence>
<reference evidence="1" key="1">
    <citation type="submission" date="2020-05" db="UniProtKB">
        <authorList>
            <consortium name="EnsemblMetazoa"/>
        </authorList>
    </citation>
    <scope>IDENTIFICATION</scope>
    <source>
        <strain evidence="1">Yale</strain>
    </source>
</reference>
<evidence type="ECO:0000313" key="1">
    <source>
        <dbReference type="EnsemblMetazoa" id="GMOY010895-PA"/>
    </source>
</evidence>
<dbReference type="AlphaFoldDB" id="A0A1B0GC65"/>
<protein>
    <submittedName>
        <fullName evidence="1">Uncharacterized protein</fullName>
    </submittedName>
</protein>
<dbReference type="EMBL" id="CCAG010007818">
    <property type="status" value="NOT_ANNOTATED_CDS"/>
    <property type="molecule type" value="Genomic_DNA"/>
</dbReference>
<dbReference type="Proteomes" id="UP000092444">
    <property type="component" value="Unassembled WGS sequence"/>
</dbReference>
<proteinExistence type="predicted"/>
<name>A0A1B0GC65_GLOMM</name>
<sequence>MKSICIEILAILLANSCIERKGPDNSSVHFMVSADFSSHTKHESNATVCGVVKSLKTPLNIISVTNSSSAELSSQATRPLNSITSAAVQYSMRRKTRLRPRRPARPAICMYSPEDIQRKSLPSNLRGAVNKTVLAGIFRPIAKVSVANKALSKPSPNKISIISFSIDMSLLGQSKTG</sequence>